<comment type="subcellular location">
    <subcellularLocation>
        <location evidence="1">Membrane</location>
        <topology evidence="1">Multi-pass membrane protein</topology>
    </subcellularLocation>
</comment>
<dbReference type="PANTHER" id="PTHR33048:SF158">
    <property type="entry name" value="MEMBRANE PROTEIN PTH11-LIKE, PUTATIVE-RELATED"/>
    <property type="match status" value="1"/>
</dbReference>
<accession>A0ABR1TAX4</accession>
<dbReference type="RefSeq" id="XP_066709711.1">
    <property type="nucleotide sequence ID" value="XM_066864750.1"/>
</dbReference>
<evidence type="ECO:0000259" key="8">
    <source>
        <dbReference type="Pfam" id="PF20684"/>
    </source>
</evidence>
<evidence type="ECO:0000256" key="7">
    <source>
        <dbReference type="SAM" id="Phobius"/>
    </source>
</evidence>
<evidence type="ECO:0000256" key="6">
    <source>
        <dbReference type="SAM" id="MobiDB-lite"/>
    </source>
</evidence>
<dbReference type="PANTHER" id="PTHR33048">
    <property type="entry name" value="PTH11-LIKE INTEGRAL MEMBRANE PROTEIN (AFU_ORTHOLOGUE AFUA_5G11245)"/>
    <property type="match status" value="1"/>
</dbReference>
<reference evidence="9 10" key="1">
    <citation type="submission" date="2023-01" db="EMBL/GenBank/DDBJ databases">
        <title>Analysis of 21 Apiospora genomes using comparative genomics revels a genus with tremendous synthesis potential of carbohydrate active enzymes and secondary metabolites.</title>
        <authorList>
            <person name="Sorensen T."/>
        </authorList>
    </citation>
    <scope>NUCLEOTIDE SEQUENCE [LARGE SCALE GENOMIC DNA]</scope>
    <source>
        <strain evidence="9 10">CBS 135458</strain>
    </source>
</reference>
<proteinExistence type="inferred from homology"/>
<feature type="transmembrane region" description="Helical" evidence="7">
    <location>
        <begin position="292"/>
        <end position="312"/>
    </location>
</feature>
<feature type="transmembrane region" description="Helical" evidence="7">
    <location>
        <begin position="74"/>
        <end position="102"/>
    </location>
</feature>
<comment type="similarity">
    <text evidence="5">Belongs to the SAT4 family.</text>
</comment>
<evidence type="ECO:0000313" key="9">
    <source>
        <dbReference type="EMBL" id="KAK8042858.1"/>
    </source>
</evidence>
<evidence type="ECO:0000256" key="2">
    <source>
        <dbReference type="ARBA" id="ARBA00022692"/>
    </source>
</evidence>
<evidence type="ECO:0000256" key="1">
    <source>
        <dbReference type="ARBA" id="ARBA00004141"/>
    </source>
</evidence>
<evidence type="ECO:0000313" key="10">
    <source>
        <dbReference type="Proteomes" id="UP001480595"/>
    </source>
</evidence>
<name>A0ABR1TAX4_9PEZI</name>
<protein>
    <recommendedName>
        <fullName evidence="8">Rhodopsin domain-containing protein</fullName>
    </recommendedName>
</protein>
<gene>
    <name evidence="9" type="ORF">PG994_013341</name>
</gene>
<sequence>MGDDYLDTTPARDPPPGHESNLVDPESLSYQLVTVIAVTSALMLLLTGCRTVLYRSNGEIRWARGGAQHPNTSTFQIATLAYAVVVLCLCDMPGNSLLGIHLWDASLRKYIQYLKLSIADMVIHRLCNTLIKVAFLVFYLRLFGPVRQVRIMVWAGLAVVVTFCIVFMIIEIVVCVPWPSEHDGFLDDRYFARCLTISPNLFLGGTYFSVIMDFYILFIPLLQVKNLVLNKKRKIGISFVFLTGLIAIATGIANLIIQYFFDVDDFSWWSGIAMYITGTEEITLTESPNRSYLELSIGLVALSLPVVIAIFVSRLTDLGRTLSSWVRRSREHLGSGESTSSLTPDGSRATAGSAPELPQHLPGSGLPGLRKFIRNLNRPRAQKSEPGTVMSTFNDLTTADISYHAQLKKTLKPSQTVRSSNKYEKF</sequence>
<feature type="transmembrane region" description="Helical" evidence="7">
    <location>
        <begin position="235"/>
        <end position="261"/>
    </location>
</feature>
<dbReference type="EMBL" id="JAQQWL010000013">
    <property type="protein sequence ID" value="KAK8042858.1"/>
    <property type="molecule type" value="Genomic_DNA"/>
</dbReference>
<comment type="caution">
    <text evidence="9">The sequence shown here is derived from an EMBL/GenBank/DDBJ whole genome shotgun (WGS) entry which is preliminary data.</text>
</comment>
<feature type="transmembrane region" description="Helical" evidence="7">
    <location>
        <begin position="122"/>
        <end position="140"/>
    </location>
</feature>
<dbReference type="Proteomes" id="UP001480595">
    <property type="component" value="Unassembled WGS sequence"/>
</dbReference>
<evidence type="ECO:0000256" key="3">
    <source>
        <dbReference type="ARBA" id="ARBA00022989"/>
    </source>
</evidence>
<keyword evidence="10" id="KW-1185">Reference proteome</keyword>
<dbReference type="InterPro" id="IPR049326">
    <property type="entry name" value="Rhodopsin_dom_fungi"/>
</dbReference>
<keyword evidence="4 7" id="KW-0472">Membrane</keyword>
<feature type="transmembrane region" description="Helical" evidence="7">
    <location>
        <begin position="200"/>
        <end position="223"/>
    </location>
</feature>
<dbReference type="GeneID" id="92097813"/>
<feature type="transmembrane region" description="Helical" evidence="7">
    <location>
        <begin position="152"/>
        <end position="180"/>
    </location>
</feature>
<dbReference type="Pfam" id="PF20684">
    <property type="entry name" value="Fung_rhodopsin"/>
    <property type="match status" value="1"/>
</dbReference>
<dbReference type="InterPro" id="IPR052337">
    <property type="entry name" value="SAT4-like"/>
</dbReference>
<keyword evidence="3 7" id="KW-1133">Transmembrane helix</keyword>
<feature type="transmembrane region" description="Helical" evidence="7">
    <location>
        <begin position="30"/>
        <end position="53"/>
    </location>
</feature>
<feature type="region of interest" description="Disordered" evidence="6">
    <location>
        <begin position="1"/>
        <end position="23"/>
    </location>
</feature>
<keyword evidence="2 7" id="KW-0812">Transmembrane</keyword>
<organism evidence="9 10">
    <name type="scientific">Apiospora phragmitis</name>
    <dbReference type="NCBI Taxonomy" id="2905665"/>
    <lineage>
        <taxon>Eukaryota</taxon>
        <taxon>Fungi</taxon>
        <taxon>Dikarya</taxon>
        <taxon>Ascomycota</taxon>
        <taxon>Pezizomycotina</taxon>
        <taxon>Sordariomycetes</taxon>
        <taxon>Xylariomycetidae</taxon>
        <taxon>Amphisphaeriales</taxon>
        <taxon>Apiosporaceae</taxon>
        <taxon>Apiospora</taxon>
    </lineage>
</organism>
<evidence type="ECO:0000256" key="5">
    <source>
        <dbReference type="ARBA" id="ARBA00038359"/>
    </source>
</evidence>
<evidence type="ECO:0000256" key="4">
    <source>
        <dbReference type="ARBA" id="ARBA00023136"/>
    </source>
</evidence>
<feature type="region of interest" description="Disordered" evidence="6">
    <location>
        <begin position="334"/>
        <end position="368"/>
    </location>
</feature>
<feature type="domain" description="Rhodopsin" evidence="8">
    <location>
        <begin position="86"/>
        <end position="271"/>
    </location>
</feature>